<name>A0ABS7K6C0_9BACI</name>
<keyword evidence="1" id="KW-0472">Membrane</keyword>
<evidence type="ECO:0000313" key="3">
    <source>
        <dbReference type="Proteomes" id="UP000769780"/>
    </source>
</evidence>
<evidence type="ECO:0008006" key="4">
    <source>
        <dbReference type="Google" id="ProtNLM"/>
    </source>
</evidence>
<feature type="transmembrane region" description="Helical" evidence="1">
    <location>
        <begin position="122"/>
        <end position="140"/>
    </location>
</feature>
<protein>
    <recommendedName>
        <fullName evidence="4">Cytochrome oxidase subunit I profile domain-containing protein</fullName>
    </recommendedName>
</protein>
<feature type="transmembrane region" description="Helical" evidence="1">
    <location>
        <begin position="31"/>
        <end position="50"/>
    </location>
</feature>
<gene>
    <name evidence="2" type="ORF">H0185_13380</name>
</gene>
<sequence>MGQFIAGLLLLLALMIPPVATLMESVMIIHMHMQMPMLIIAGFFMGRFFLDRFPQFFKKYNQNGLPGILLFTIIMVYWMLPRTMDEALTVQTVEAFKFISLPFLAGVPLRDSWKKLNKVGRNNLITLFAVMFIGFGWLYIQSNAQLCNNYLVIDQIILGWGFITMAICLVIYLAYSLLVDPSQYE</sequence>
<comment type="caution">
    <text evidence="2">The sequence shown here is derived from an EMBL/GenBank/DDBJ whole genome shotgun (WGS) entry which is preliminary data.</text>
</comment>
<feature type="transmembrane region" description="Helical" evidence="1">
    <location>
        <begin position="62"/>
        <end position="80"/>
    </location>
</feature>
<dbReference type="Proteomes" id="UP000769780">
    <property type="component" value="Unassembled WGS sequence"/>
</dbReference>
<feature type="transmembrane region" description="Helical" evidence="1">
    <location>
        <begin position="152"/>
        <end position="175"/>
    </location>
</feature>
<evidence type="ECO:0000313" key="2">
    <source>
        <dbReference type="EMBL" id="MBY0097791.1"/>
    </source>
</evidence>
<keyword evidence="1" id="KW-0812">Transmembrane</keyword>
<reference evidence="2 3" key="1">
    <citation type="submission" date="2020-07" db="EMBL/GenBank/DDBJ databases">
        <title>Fungal Genomes of the International Space Station.</title>
        <authorList>
            <person name="Seuylemezian A."/>
            <person name="Singh N.K."/>
            <person name="Wood J."/>
            <person name="Venkateswaran K."/>
        </authorList>
    </citation>
    <scope>NUCLEOTIDE SEQUENCE [LARGE SCALE GENOMIC DNA]</scope>
    <source>
        <strain evidence="2 3">PL-B2</strain>
    </source>
</reference>
<feature type="transmembrane region" description="Helical" evidence="1">
    <location>
        <begin position="92"/>
        <end position="110"/>
    </location>
</feature>
<dbReference type="EMBL" id="JACWFH010000015">
    <property type="protein sequence ID" value="MBY0097791.1"/>
    <property type="molecule type" value="Genomic_DNA"/>
</dbReference>
<proteinExistence type="predicted"/>
<accession>A0ABS7K6C0</accession>
<keyword evidence="1" id="KW-1133">Transmembrane helix</keyword>
<keyword evidence="3" id="KW-1185">Reference proteome</keyword>
<organism evidence="2 3">
    <name type="scientific">Mesobacillus maritimus</name>
    <dbReference type="NCBI Taxonomy" id="1643336"/>
    <lineage>
        <taxon>Bacteria</taxon>
        <taxon>Bacillati</taxon>
        <taxon>Bacillota</taxon>
        <taxon>Bacilli</taxon>
        <taxon>Bacillales</taxon>
        <taxon>Bacillaceae</taxon>
        <taxon>Mesobacillus</taxon>
    </lineage>
</organism>
<dbReference type="RefSeq" id="WP_221874015.1">
    <property type="nucleotide sequence ID" value="NZ_JACWFH010000015.1"/>
</dbReference>
<evidence type="ECO:0000256" key="1">
    <source>
        <dbReference type="SAM" id="Phobius"/>
    </source>
</evidence>